<dbReference type="InterPro" id="IPR015655">
    <property type="entry name" value="PP2C"/>
</dbReference>
<dbReference type="Proteomes" id="UP000030750">
    <property type="component" value="Unassembled WGS sequence"/>
</dbReference>
<dbReference type="SUPFAM" id="SSF81606">
    <property type="entry name" value="PP2C-like"/>
    <property type="match status" value="1"/>
</dbReference>
<organism evidence="2 3">
    <name type="scientific">Eimeria brunetti</name>
    <dbReference type="NCBI Taxonomy" id="51314"/>
    <lineage>
        <taxon>Eukaryota</taxon>
        <taxon>Sar</taxon>
        <taxon>Alveolata</taxon>
        <taxon>Apicomplexa</taxon>
        <taxon>Conoidasida</taxon>
        <taxon>Coccidia</taxon>
        <taxon>Eucoccidiorida</taxon>
        <taxon>Eimeriorina</taxon>
        <taxon>Eimeriidae</taxon>
        <taxon>Eimeria</taxon>
    </lineage>
</organism>
<reference evidence="2" key="1">
    <citation type="submission" date="2013-10" db="EMBL/GenBank/DDBJ databases">
        <title>Genomic analysis of the causative agents of coccidiosis in chickens.</title>
        <authorList>
            <person name="Reid A.J."/>
            <person name="Blake D."/>
            <person name="Billington K."/>
            <person name="Browne H."/>
            <person name="Dunn M."/>
            <person name="Hung S."/>
            <person name="Kawahara F."/>
            <person name="Miranda-Saavedra D."/>
            <person name="Mourier T."/>
            <person name="Nagra H."/>
            <person name="Otto T.D."/>
            <person name="Rawlings N."/>
            <person name="Sanchez A."/>
            <person name="Sanders M."/>
            <person name="Subramaniam C."/>
            <person name="Tay Y."/>
            <person name="Dear P."/>
            <person name="Doerig C."/>
            <person name="Gruber A."/>
            <person name="Parkinson J."/>
            <person name="Shirley M."/>
            <person name="Wan K.L."/>
            <person name="Berriman M."/>
            <person name="Tomley F."/>
            <person name="Pain A."/>
        </authorList>
    </citation>
    <scope>NUCLEOTIDE SEQUENCE [LARGE SCALE GENOMIC DNA]</scope>
    <source>
        <strain evidence="2">Houghton</strain>
    </source>
</reference>
<dbReference type="VEuPathDB" id="ToxoDB:EBH_0025370"/>
<evidence type="ECO:0000313" key="3">
    <source>
        <dbReference type="Proteomes" id="UP000030750"/>
    </source>
</evidence>
<accession>U6LFZ5</accession>
<evidence type="ECO:0000259" key="1">
    <source>
        <dbReference type="PROSITE" id="PS51746"/>
    </source>
</evidence>
<dbReference type="EMBL" id="HG711614">
    <property type="protein sequence ID" value="CDJ49322.1"/>
    <property type="molecule type" value="Genomic_DNA"/>
</dbReference>
<dbReference type="Gene3D" id="3.60.40.10">
    <property type="entry name" value="PPM-type phosphatase domain"/>
    <property type="match status" value="1"/>
</dbReference>
<protein>
    <submittedName>
        <fullName evidence="2">Serine-threonine phosophatase 2C, putative</fullName>
    </submittedName>
</protein>
<dbReference type="CDD" id="cd00143">
    <property type="entry name" value="PP2Cc"/>
    <property type="match status" value="1"/>
</dbReference>
<dbReference type="Pfam" id="PF00481">
    <property type="entry name" value="PP2C"/>
    <property type="match status" value="2"/>
</dbReference>
<dbReference type="InterPro" id="IPR001932">
    <property type="entry name" value="PPM-type_phosphatase-like_dom"/>
</dbReference>
<evidence type="ECO:0000313" key="2">
    <source>
        <dbReference type="EMBL" id="CDJ49322.1"/>
    </source>
</evidence>
<gene>
    <name evidence="2" type="ORF">EBH_0025370</name>
</gene>
<name>U6LFZ5_9EIME</name>
<proteinExistence type="predicted"/>
<dbReference type="PROSITE" id="PS51746">
    <property type="entry name" value="PPM_2"/>
    <property type="match status" value="1"/>
</dbReference>
<dbReference type="PANTHER" id="PTHR47992">
    <property type="entry name" value="PROTEIN PHOSPHATASE"/>
    <property type="match status" value="1"/>
</dbReference>
<dbReference type="GO" id="GO:0004722">
    <property type="term" value="F:protein serine/threonine phosphatase activity"/>
    <property type="evidence" value="ECO:0007669"/>
    <property type="project" value="InterPro"/>
</dbReference>
<dbReference type="SMART" id="SM00332">
    <property type="entry name" value="PP2Cc"/>
    <property type="match status" value="1"/>
</dbReference>
<dbReference type="InterPro" id="IPR036457">
    <property type="entry name" value="PPM-type-like_dom_sf"/>
</dbReference>
<sequence>MAHTAAGVDAAAAAAAAELPQTLHEPMGPTKYGTFEVSVETDIGGRKHQEDRFTVCPSLIPGRDDAAFFGVFDGTVGDFASDSVKDLVVPHLVSNRGWQRVVSLLQQQQQQQQQASAAGDGDAAAAASAAAAAAAAAGLPEALATAVRCMYMGADAELIELCRMHANDYASSTSVTAVLAGGFLAIGHLGDSRIALGVEVEGGDLDGEFMTVDHKPNMPLEQERIIGKDLKAYGLSGEPDVRVLRLSPHHRLIILATDGLWDVLSASQAVRIAWEARRHGENPAECLVQQALADQQQSGHCADNVTAMVVVFSS</sequence>
<keyword evidence="3" id="KW-1185">Reference proteome</keyword>
<dbReference type="AlphaFoldDB" id="U6LFZ5"/>
<feature type="domain" description="PPM-type phosphatase" evidence="1">
    <location>
        <begin position="36"/>
        <end position="312"/>
    </location>
</feature>
<dbReference type="OrthoDB" id="10264738at2759"/>
<reference evidence="2" key="2">
    <citation type="submission" date="2013-10" db="EMBL/GenBank/DDBJ databases">
        <authorList>
            <person name="Aslett M."/>
        </authorList>
    </citation>
    <scope>NUCLEOTIDE SEQUENCE [LARGE SCALE GENOMIC DNA]</scope>
    <source>
        <strain evidence="2">Houghton</strain>
    </source>
</reference>